<keyword evidence="4" id="KW-0560">Oxidoreductase</keyword>
<dbReference type="GO" id="GO:0020037">
    <property type="term" value="F:heme binding"/>
    <property type="evidence" value="ECO:0007669"/>
    <property type="project" value="InterPro"/>
</dbReference>
<protein>
    <submittedName>
        <fullName evidence="8">Cytochrome P450</fullName>
    </submittedName>
</protein>
<evidence type="ECO:0000256" key="4">
    <source>
        <dbReference type="ARBA" id="ARBA00023002"/>
    </source>
</evidence>
<dbReference type="GO" id="GO:0005506">
    <property type="term" value="F:iron ion binding"/>
    <property type="evidence" value="ECO:0007669"/>
    <property type="project" value="InterPro"/>
</dbReference>
<evidence type="ECO:0000256" key="7">
    <source>
        <dbReference type="PIRSR" id="PIRSR602401-1"/>
    </source>
</evidence>
<feature type="binding site" description="axial binding residue" evidence="7">
    <location>
        <position position="374"/>
    </location>
    <ligand>
        <name>heme</name>
        <dbReference type="ChEBI" id="CHEBI:30413"/>
    </ligand>
    <ligandPart>
        <name>Fe</name>
        <dbReference type="ChEBI" id="CHEBI:18248"/>
    </ligandPart>
</feature>
<dbReference type="Gene3D" id="1.10.630.10">
    <property type="entry name" value="Cytochrome P450"/>
    <property type="match status" value="1"/>
</dbReference>
<keyword evidence="6" id="KW-0503">Monooxygenase</keyword>
<evidence type="ECO:0000256" key="3">
    <source>
        <dbReference type="ARBA" id="ARBA00022723"/>
    </source>
</evidence>
<dbReference type="PRINTS" id="PR00385">
    <property type="entry name" value="P450"/>
</dbReference>
<dbReference type="CDD" id="cd00302">
    <property type="entry name" value="cytochrome_P450"/>
    <property type="match status" value="1"/>
</dbReference>
<accession>A0A4S8F4I0</accession>
<dbReference type="RefSeq" id="WP_136573257.1">
    <property type="nucleotide sequence ID" value="NZ_STFG01000007.1"/>
</dbReference>
<keyword evidence="2 7" id="KW-0349">Heme</keyword>
<evidence type="ECO:0000256" key="1">
    <source>
        <dbReference type="ARBA" id="ARBA00010617"/>
    </source>
</evidence>
<proteinExistence type="inferred from homology"/>
<keyword evidence="9" id="KW-1185">Reference proteome</keyword>
<gene>
    <name evidence="8" type="ORF">E9531_08070</name>
</gene>
<comment type="caution">
    <text evidence="8">The sequence shown here is derived from an EMBL/GenBank/DDBJ whole genome shotgun (WGS) entry which is preliminary data.</text>
</comment>
<dbReference type="InterPro" id="IPR001128">
    <property type="entry name" value="Cyt_P450"/>
</dbReference>
<evidence type="ECO:0000256" key="6">
    <source>
        <dbReference type="ARBA" id="ARBA00023033"/>
    </source>
</evidence>
<dbReference type="OrthoDB" id="9764248at2"/>
<keyword evidence="5 7" id="KW-0408">Iron</keyword>
<evidence type="ECO:0000256" key="2">
    <source>
        <dbReference type="ARBA" id="ARBA00022617"/>
    </source>
</evidence>
<evidence type="ECO:0000313" key="9">
    <source>
        <dbReference type="Proteomes" id="UP000308917"/>
    </source>
</evidence>
<comment type="cofactor">
    <cofactor evidence="7">
        <name>heme</name>
        <dbReference type="ChEBI" id="CHEBI:30413"/>
    </cofactor>
</comment>
<dbReference type="InterPro" id="IPR050196">
    <property type="entry name" value="Cytochrome_P450_Monoox"/>
</dbReference>
<dbReference type="Proteomes" id="UP000308917">
    <property type="component" value="Unassembled WGS sequence"/>
</dbReference>
<dbReference type="Pfam" id="PF00067">
    <property type="entry name" value="p450"/>
    <property type="match status" value="1"/>
</dbReference>
<comment type="similarity">
    <text evidence="1">Belongs to the cytochrome P450 family.</text>
</comment>
<reference evidence="8 9" key="1">
    <citation type="journal article" date="2015" name="Antonie Van Leeuwenhoek">
        <title>Lampropedia puyangensis sp. nov., isolated from symptomatic bark of Populus ? euramericana canker and emended description of Lampropedia hyalina (Ehrenberg 1832) Lee et al. 2004.</title>
        <authorList>
            <person name="Li Y."/>
            <person name="Wang T."/>
            <person name="Piao C.G."/>
            <person name="Wang L.F."/>
            <person name="Tian G.Z."/>
            <person name="Zhu T.H."/>
            <person name="Guo M.W."/>
        </authorList>
    </citation>
    <scope>NUCLEOTIDE SEQUENCE [LARGE SCALE GENOMIC DNA]</scope>
    <source>
        <strain evidence="8 9">2-bin</strain>
    </source>
</reference>
<dbReference type="GO" id="GO:0016705">
    <property type="term" value="F:oxidoreductase activity, acting on paired donors, with incorporation or reduction of molecular oxygen"/>
    <property type="evidence" value="ECO:0007669"/>
    <property type="project" value="InterPro"/>
</dbReference>
<evidence type="ECO:0000256" key="5">
    <source>
        <dbReference type="ARBA" id="ARBA00023004"/>
    </source>
</evidence>
<dbReference type="GO" id="GO:0004497">
    <property type="term" value="F:monooxygenase activity"/>
    <property type="evidence" value="ECO:0007669"/>
    <property type="project" value="UniProtKB-KW"/>
</dbReference>
<evidence type="ECO:0000313" key="8">
    <source>
        <dbReference type="EMBL" id="THU01949.1"/>
    </source>
</evidence>
<dbReference type="InterPro" id="IPR002401">
    <property type="entry name" value="Cyt_P450_E_grp-I"/>
</dbReference>
<dbReference type="AlphaFoldDB" id="A0A4S8F4I0"/>
<sequence length="427" mass="47783">MSQTDTASNFCHEIYELARRWPKQNQVRAQPDGRRLLIIQNLDDADRIMRRNADNYFKNSKWLSQVAGNSRLTADSEAWKFRQKISQPFFGKYDHTRAFAISNIQARAIAEALVSSQDSTTLNEHVIHQGMASIFTQMFLEMELVQLPISHDSPSQLVELASAYAFVAPGQEKNLENKEHIRKILQLRKSIFDALAPLRDDTSLKSPLLKAILNAESEKNSDFSLEKELPTLIDAGTDTAAYSVGWGLHLLAAYPKLQERLYQSLSHIYASNADNPQALQSAIAQHSELRGFIAELLRLYPPLPFVTRLAHANDQLSDIDVIAGDVVVVSLVGVNNKALERDDPWVPNIDAAIKEGYGMGTGSISSFVWGKRVCGGRSFALVELATVLSVLIAQLKIEFSEDKPVAYEWVGQMRRKGGHPLRVSRRT</sequence>
<dbReference type="PRINTS" id="PR00463">
    <property type="entry name" value="EP450I"/>
</dbReference>
<dbReference type="EMBL" id="STFG01000007">
    <property type="protein sequence ID" value="THU01949.1"/>
    <property type="molecule type" value="Genomic_DNA"/>
</dbReference>
<organism evidence="8 9">
    <name type="scientific">Lampropedia puyangensis</name>
    <dbReference type="NCBI Taxonomy" id="1330072"/>
    <lineage>
        <taxon>Bacteria</taxon>
        <taxon>Pseudomonadati</taxon>
        <taxon>Pseudomonadota</taxon>
        <taxon>Betaproteobacteria</taxon>
        <taxon>Burkholderiales</taxon>
        <taxon>Comamonadaceae</taxon>
        <taxon>Lampropedia</taxon>
    </lineage>
</organism>
<dbReference type="PANTHER" id="PTHR24291:SF50">
    <property type="entry name" value="BIFUNCTIONAL ALBAFLAVENONE MONOOXYGENASE_TERPENE SYNTHASE"/>
    <property type="match status" value="1"/>
</dbReference>
<name>A0A4S8F4I0_9BURK</name>
<keyword evidence="3 7" id="KW-0479">Metal-binding</keyword>
<dbReference type="PANTHER" id="PTHR24291">
    <property type="entry name" value="CYTOCHROME P450 FAMILY 4"/>
    <property type="match status" value="1"/>
</dbReference>
<dbReference type="InterPro" id="IPR036396">
    <property type="entry name" value="Cyt_P450_sf"/>
</dbReference>
<dbReference type="SUPFAM" id="SSF48264">
    <property type="entry name" value="Cytochrome P450"/>
    <property type="match status" value="1"/>
</dbReference>